<dbReference type="EMBL" id="QPFP01000015">
    <property type="protein sequence ID" value="TEB32456.1"/>
    <property type="molecule type" value="Genomic_DNA"/>
</dbReference>
<feature type="region of interest" description="Disordered" evidence="1">
    <location>
        <begin position="1217"/>
        <end position="1239"/>
    </location>
</feature>
<evidence type="ECO:0000256" key="1">
    <source>
        <dbReference type="SAM" id="MobiDB-lite"/>
    </source>
</evidence>
<feature type="compositionally biased region" description="Low complexity" evidence="1">
    <location>
        <begin position="734"/>
        <end position="751"/>
    </location>
</feature>
<feature type="region of interest" description="Disordered" evidence="1">
    <location>
        <begin position="647"/>
        <end position="667"/>
    </location>
</feature>
<feature type="compositionally biased region" description="Polar residues" evidence="1">
    <location>
        <begin position="490"/>
        <end position="499"/>
    </location>
</feature>
<evidence type="ECO:0000313" key="3">
    <source>
        <dbReference type="Proteomes" id="UP000298030"/>
    </source>
</evidence>
<feature type="compositionally biased region" description="Acidic residues" evidence="1">
    <location>
        <begin position="777"/>
        <end position="791"/>
    </location>
</feature>
<proteinExistence type="predicted"/>
<comment type="caution">
    <text evidence="2">The sequence shown here is derived from an EMBL/GenBank/DDBJ whole genome shotgun (WGS) entry which is preliminary data.</text>
</comment>
<evidence type="ECO:0008006" key="4">
    <source>
        <dbReference type="Google" id="ProtNLM"/>
    </source>
</evidence>
<dbReference type="STRING" id="71717.A0A4Y7TE49"/>
<feature type="compositionally biased region" description="Polar residues" evidence="1">
    <location>
        <begin position="1061"/>
        <end position="1074"/>
    </location>
</feature>
<dbReference type="OrthoDB" id="5595695at2759"/>
<evidence type="ECO:0000313" key="2">
    <source>
        <dbReference type="EMBL" id="TEB32456.1"/>
    </source>
</evidence>
<feature type="compositionally biased region" description="Low complexity" evidence="1">
    <location>
        <begin position="474"/>
        <end position="489"/>
    </location>
</feature>
<sequence>MSVPFGKKALSLPREILEHLSYLLVAQDPLGTPSSLLPLLQTSRSIYAALRIGGGTQLYAKICRLKFDCNPVERRAGWRPGREELEGHLVQMCELLRWLRKAGARRDVDGGGYGVDTELDADVEAQFFVAFVAMMDDEGRNRAQLKHAGIEAVVERFVRRRLYDGLEQNGNWPQPSLGNGCALWLWWMFTTRESLLRETKEEKEDIIRLVFPYMANTARYAAALAPPTHFTLPLGISIRAKTPHGTYPLYPTLATPPSTPISSSPASTISHPAPNRPSVLYYFHTSPSFVPPLIAPAAILLYWSRREIHGFFRNPLLPATRSDIPVNERGVREGLTREDLEEFNRHKTAKLRGDVEWDWDLGYAVLRSLQPDGTLTKMPVKEGEEPSREWDLDVARARLCGDIFKKQPKWRAGSVYRRGLLTGVWAGVQFTSNPPSIDAMLSQAHRSPEFNEQNIFFGARPLIVRLKEHGFVRTPSTSSTSVASSTPSSKQPLNIQESNAKVPPAPPVPTPMTLSTPTGHRGRDRLSTSTGSLNNAWFPGGVGTLRWVDSDDALSTGVLEDPDQMGSTLFIVDEEAGRGGPGPTGEADAQGGPVGRAVAVEAVRRGAKVSVYERFEEGKEDVHGTVDQGEGQGSDLGCEEREGFLEERKEMMRGKRGGDTGRMGRKDLGKRVEEVFASVGLGKGELRLSQRGGVEDEEDEEVVDVDFEEEYDEEGSVDDEDEDVESIEEDELDLVPISPSISVPPSRSVSVEPHAYSDSASTIRPYPSSASVASLESEAEDVDTETDDEPEPLAPTRPPHSPLHIEPCDQGVEDTLLTGDLSESHQLAWGKSVWYGRVRPWDGLVGVLRVAYDSTCLSYSPHTLVPTSCRHFATLNRSYSEFSYRSIEGYERENGERRLKGQVEVAENLSVPPCQAGTTPGISDRSLDSSRGLSIFPAPGELEKTGIPDRSRVLPYTTPENRTSRKVLSLLCRFRGSGLANWFAFFGGSGFTRPCGRMRVSRENLVVLPALEAKRQRRIHRPIARLFYPQEGGGGHVVHDENAFLLVVHVSRPHLSRIKQSEPTSPPNSHTPDNLTKGHLTIESFVHEGGCLHSFRLPARWAEDWVLDIPSLHTGLCALNVQRHDTRMITVWASGEHGPAASISCGVSCRKEPVPLAILAEFPPRHIACCCEPVADGGGEDSMDILQREQDPIILEDPVMLALYIPGHPTEFTALPQRKEGPGTSIERKPGFSANNRSAKHRIPRSVRAVFDLIKLLGPQTGYTSLAQGTTDHRDATIQTWRSELPREVGGADEEAEMARFADSPHAFSYIAWHTHLSLPVGRGDQIPSEIRSFLPWRSLTSSGSRWRIRRLGYLLELLSICRLGTWRRVAPHTSSFHRHQTLPFLSRQKMRYGEPCYVYDAAVIPRRSVRLVINSFNVPDAFGLPLELFGARPIAPVPIFWQPEHLQGEFWRVVSRSSCMVQLSRGILDGDGSGVGLWFSSELAVGLRGGDHLEACSQTISYGRRYTRTISQSRSVLLGIMLRKLRTLHAEAPGGAYALCTLDTSDSLRTYPLSVVHFKALLYDTTSTAWSKFCVLNGHGLFFERGLMSVQT</sequence>
<keyword evidence="3" id="KW-1185">Reference proteome</keyword>
<feature type="region of interest" description="Disordered" evidence="1">
    <location>
        <begin position="474"/>
        <end position="532"/>
    </location>
</feature>
<feature type="region of interest" description="Disordered" evidence="1">
    <location>
        <begin position="688"/>
        <end position="803"/>
    </location>
</feature>
<feature type="compositionally biased region" description="Acidic residues" evidence="1">
    <location>
        <begin position="695"/>
        <end position="733"/>
    </location>
</feature>
<gene>
    <name evidence="2" type="ORF">FA13DRAFT_1709010</name>
</gene>
<dbReference type="Proteomes" id="UP000298030">
    <property type="component" value="Unassembled WGS sequence"/>
</dbReference>
<feature type="compositionally biased region" description="Basic and acidic residues" evidence="1">
    <location>
        <begin position="1217"/>
        <end position="1230"/>
    </location>
</feature>
<accession>A0A4Y7TE49</accession>
<feature type="compositionally biased region" description="Pro residues" evidence="1">
    <location>
        <begin position="792"/>
        <end position="801"/>
    </location>
</feature>
<protein>
    <recommendedName>
        <fullName evidence="4">F-box domain-containing protein</fullName>
    </recommendedName>
</protein>
<feature type="region of interest" description="Disordered" evidence="1">
    <location>
        <begin position="620"/>
        <end position="639"/>
    </location>
</feature>
<reference evidence="2 3" key="1">
    <citation type="journal article" date="2019" name="Nat. Ecol. Evol.">
        <title>Megaphylogeny resolves global patterns of mushroom evolution.</title>
        <authorList>
            <person name="Varga T."/>
            <person name="Krizsan K."/>
            <person name="Foldi C."/>
            <person name="Dima B."/>
            <person name="Sanchez-Garcia M."/>
            <person name="Sanchez-Ramirez S."/>
            <person name="Szollosi G.J."/>
            <person name="Szarkandi J.G."/>
            <person name="Papp V."/>
            <person name="Albert L."/>
            <person name="Andreopoulos W."/>
            <person name="Angelini C."/>
            <person name="Antonin V."/>
            <person name="Barry K.W."/>
            <person name="Bougher N.L."/>
            <person name="Buchanan P."/>
            <person name="Buyck B."/>
            <person name="Bense V."/>
            <person name="Catcheside P."/>
            <person name="Chovatia M."/>
            <person name="Cooper J."/>
            <person name="Damon W."/>
            <person name="Desjardin D."/>
            <person name="Finy P."/>
            <person name="Geml J."/>
            <person name="Haridas S."/>
            <person name="Hughes K."/>
            <person name="Justo A."/>
            <person name="Karasinski D."/>
            <person name="Kautmanova I."/>
            <person name="Kiss B."/>
            <person name="Kocsube S."/>
            <person name="Kotiranta H."/>
            <person name="LaButti K.M."/>
            <person name="Lechner B.E."/>
            <person name="Liimatainen K."/>
            <person name="Lipzen A."/>
            <person name="Lukacs Z."/>
            <person name="Mihaltcheva S."/>
            <person name="Morgado L.N."/>
            <person name="Niskanen T."/>
            <person name="Noordeloos M.E."/>
            <person name="Ohm R.A."/>
            <person name="Ortiz-Santana B."/>
            <person name="Ovrebo C."/>
            <person name="Racz N."/>
            <person name="Riley R."/>
            <person name="Savchenko A."/>
            <person name="Shiryaev A."/>
            <person name="Soop K."/>
            <person name="Spirin V."/>
            <person name="Szebenyi C."/>
            <person name="Tomsovsky M."/>
            <person name="Tulloss R.E."/>
            <person name="Uehling J."/>
            <person name="Grigoriev I.V."/>
            <person name="Vagvolgyi C."/>
            <person name="Papp T."/>
            <person name="Martin F.M."/>
            <person name="Miettinen O."/>
            <person name="Hibbett D.S."/>
            <person name="Nagy L.G."/>
        </authorList>
    </citation>
    <scope>NUCLEOTIDE SEQUENCE [LARGE SCALE GENOMIC DNA]</scope>
    <source>
        <strain evidence="2 3">FP101781</strain>
    </source>
</reference>
<feature type="region of interest" description="Disordered" evidence="1">
    <location>
        <begin position="1057"/>
        <end position="1076"/>
    </location>
</feature>
<organism evidence="2 3">
    <name type="scientific">Coprinellus micaceus</name>
    <name type="common">Glistening ink-cap mushroom</name>
    <name type="synonym">Coprinus micaceus</name>
    <dbReference type="NCBI Taxonomy" id="71717"/>
    <lineage>
        <taxon>Eukaryota</taxon>
        <taxon>Fungi</taxon>
        <taxon>Dikarya</taxon>
        <taxon>Basidiomycota</taxon>
        <taxon>Agaricomycotina</taxon>
        <taxon>Agaricomycetes</taxon>
        <taxon>Agaricomycetidae</taxon>
        <taxon>Agaricales</taxon>
        <taxon>Agaricineae</taxon>
        <taxon>Psathyrellaceae</taxon>
        <taxon>Coprinellus</taxon>
    </lineage>
</organism>
<name>A0A4Y7TE49_COPMI</name>